<dbReference type="RefSeq" id="WP_310287157.1">
    <property type="nucleotide sequence ID" value="NZ_BAAAWO010000001.1"/>
</dbReference>
<sequence>MSEVEGLQSGGDDSTEPPKSTSEQATTQESATVDSQAIHDKFERAYALVPAIGTQWRWYDVPYRTLMWLLTSKPRRFLHWRVRRTLNRALNFFSPFNDLERQRVEPLDDPFHNLIIPENESVQQGGIWVAEFFPPSYYPMLLKALKKNGWDKESYFSNRDGTNAEKVTNARRGRGFSWSRIGTVARPNSGYMVFDAKREVLPEEFELVELTAMQLGQGLTVVVAFIRLSKMGQSSLNSVWTAQHEPSLEWRGLRRPGVLDRRLAATRATQAERERIHDLARNWLSRSCGGFFSGTQSGQPVIDLNVFANHDPMNGRAPQEYSMPLGTLAMEGGYPYNYISPQIAGAVLVPARGMRDKKDRLENCWGVVGSYDRVSDENDRAGYGEKPYSVTTLAAMLDDPIRSFLVRDAIMQYARKVADDYSAARDMARVNHRKFGPRQIEALRHQLLTTSLDLPVMARDSAELWTMPWRSSDGIQVNAVDASDRKKPSAGFDLIEEWGKRREEQFQHLVEEDTAYRDVLSTVASLGASAEDTKLGRRALFVAGVSLAVSMVTLLVTGPGDASLWSQLLEYMPR</sequence>
<evidence type="ECO:0000313" key="2">
    <source>
        <dbReference type="EMBL" id="MDR7356392.1"/>
    </source>
</evidence>
<proteinExistence type="predicted"/>
<name>A0ABU2BCM4_9MICC</name>
<feature type="region of interest" description="Disordered" evidence="1">
    <location>
        <begin position="1"/>
        <end position="34"/>
    </location>
</feature>
<feature type="compositionally biased region" description="Polar residues" evidence="1">
    <location>
        <begin position="17"/>
        <end position="34"/>
    </location>
</feature>
<keyword evidence="3" id="KW-1185">Reference proteome</keyword>
<organism evidence="2 3">
    <name type="scientific">Paeniglutamicibacter sulfureus</name>
    <dbReference type="NCBI Taxonomy" id="43666"/>
    <lineage>
        <taxon>Bacteria</taxon>
        <taxon>Bacillati</taxon>
        <taxon>Actinomycetota</taxon>
        <taxon>Actinomycetes</taxon>
        <taxon>Micrococcales</taxon>
        <taxon>Micrococcaceae</taxon>
        <taxon>Paeniglutamicibacter</taxon>
    </lineage>
</organism>
<accession>A0ABU2BCM4</accession>
<gene>
    <name evidence="2" type="ORF">J2S64_000083</name>
</gene>
<reference evidence="2 3" key="1">
    <citation type="submission" date="2023-07" db="EMBL/GenBank/DDBJ databases">
        <title>Sequencing the genomes of 1000 actinobacteria strains.</title>
        <authorList>
            <person name="Klenk H.-P."/>
        </authorList>
    </citation>
    <scope>NUCLEOTIDE SEQUENCE [LARGE SCALE GENOMIC DNA]</scope>
    <source>
        <strain evidence="2 3">DSM 20167</strain>
    </source>
</reference>
<evidence type="ECO:0000256" key="1">
    <source>
        <dbReference type="SAM" id="MobiDB-lite"/>
    </source>
</evidence>
<dbReference type="EMBL" id="JAVDYI010000001">
    <property type="protein sequence ID" value="MDR7356392.1"/>
    <property type="molecule type" value="Genomic_DNA"/>
</dbReference>
<dbReference type="Proteomes" id="UP001183817">
    <property type="component" value="Unassembled WGS sequence"/>
</dbReference>
<evidence type="ECO:0000313" key="3">
    <source>
        <dbReference type="Proteomes" id="UP001183817"/>
    </source>
</evidence>
<comment type="caution">
    <text evidence="2">The sequence shown here is derived from an EMBL/GenBank/DDBJ whole genome shotgun (WGS) entry which is preliminary data.</text>
</comment>
<protein>
    <submittedName>
        <fullName evidence="2">Uncharacterized protein</fullName>
    </submittedName>
</protein>